<evidence type="ECO:0008006" key="4">
    <source>
        <dbReference type="Google" id="ProtNLM"/>
    </source>
</evidence>
<accession>A0A9D1EXY7</accession>
<proteinExistence type="predicted"/>
<dbReference type="AlphaFoldDB" id="A0A9D1EXY7"/>
<protein>
    <recommendedName>
        <fullName evidence="4">Lipoprotein</fullName>
    </recommendedName>
</protein>
<keyword evidence="1" id="KW-0732">Signal</keyword>
<organism evidence="2 3">
    <name type="scientific">Candidatus Scatousia excrementigallinarum</name>
    <dbReference type="NCBI Taxonomy" id="2840935"/>
    <lineage>
        <taxon>Bacteria</taxon>
        <taxon>Candidatus Scatousia</taxon>
    </lineage>
</organism>
<gene>
    <name evidence="2" type="ORF">IAC10_04980</name>
</gene>
<feature type="signal peptide" evidence="1">
    <location>
        <begin position="1"/>
        <end position="21"/>
    </location>
</feature>
<comment type="caution">
    <text evidence="2">The sequence shown here is derived from an EMBL/GenBank/DDBJ whole genome shotgun (WGS) entry which is preliminary data.</text>
</comment>
<reference evidence="2" key="1">
    <citation type="submission" date="2020-10" db="EMBL/GenBank/DDBJ databases">
        <authorList>
            <person name="Gilroy R."/>
        </authorList>
    </citation>
    <scope>NUCLEOTIDE SEQUENCE</scope>
    <source>
        <strain evidence="2">6276</strain>
    </source>
</reference>
<evidence type="ECO:0000256" key="1">
    <source>
        <dbReference type="SAM" id="SignalP"/>
    </source>
</evidence>
<dbReference type="PROSITE" id="PS51257">
    <property type="entry name" value="PROKAR_LIPOPROTEIN"/>
    <property type="match status" value="1"/>
</dbReference>
<feature type="chain" id="PRO_5039037799" description="Lipoprotein" evidence="1">
    <location>
        <begin position="22"/>
        <end position="194"/>
    </location>
</feature>
<sequence>MMKKLLLVLGILMFAACSANAYSMPRWSAFPVTVYLPDNPESVIVKSAFENWKNNSKSIARFIYKKSNVARTTSNINVIFYDKLPDGKAYDVSEIYSGRYINSSKPIKGMFFHVDINIALHDADGKAYSRQELMAISLQAVGRAIGVPCQAGDVGVMVCDEKYNVYSVTKEDYQALFRVYKRVNKSEMEKYKNP</sequence>
<evidence type="ECO:0000313" key="3">
    <source>
        <dbReference type="Proteomes" id="UP000823928"/>
    </source>
</evidence>
<name>A0A9D1EXY7_9BACT</name>
<dbReference type="Proteomes" id="UP000823928">
    <property type="component" value="Unassembled WGS sequence"/>
</dbReference>
<evidence type="ECO:0000313" key="2">
    <source>
        <dbReference type="EMBL" id="HIS35968.1"/>
    </source>
</evidence>
<reference evidence="2" key="2">
    <citation type="journal article" date="2021" name="PeerJ">
        <title>Extensive microbial diversity within the chicken gut microbiome revealed by metagenomics and culture.</title>
        <authorList>
            <person name="Gilroy R."/>
            <person name="Ravi A."/>
            <person name="Getino M."/>
            <person name="Pursley I."/>
            <person name="Horton D.L."/>
            <person name="Alikhan N.F."/>
            <person name="Baker D."/>
            <person name="Gharbi K."/>
            <person name="Hall N."/>
            <person name="Watson M."/>
            <person name="Adriaenssens E.M."/>
            <person name="Foster-Nyarko E."/>
            <person name="Jarju S."/>
            <person name="Secka A."/>
            <person name="Antonio M."/>
            <person name="Oren A."/>
            <person name="Chaudhuri R.R."/>
            <person name="La Ragione R."/>
            <person name="Hildebrand F."/>
            <person name="Pallen M.J."/>
        </authorList>
    </citation>
    <scope>NUCLEOTIDE SEQUENCE</scope>
    <source>
        <strain evidence="2">6276</strain>
    </source>
</reference>
<dbReference type="EMBL" id="DVIU01000105">
    <property type="protein sequence ID" value="HIS35968.1"/>
    <property type="molecule type" value="Genomic_DNA"/>
</dbReference>